<dbReference type="GO" id="GO:0005179">
    <property type="term" value="F:hormone activity"/>
    <property type="evidence" value="ECO:0000318"/>
    <property type="project" value="GO_Central"/>
</dbReference>
<name>B9S8I8_RICCO</name>
<organism evidence="2 3">
    <name type="scientific">Ricinus communis</name>
    <name type="common">Castor bean</name>
    <dbReference type="NCBI Taxonomy" id="3988"/>
    <lineage>
        <taxon>Eukaryota</taxon>
        <taxon>Viridiplantae</taxon>
        <taxon>Streptophyta</taxon>
        <taxon>Embryophyta</taxon>
        <taxon>Tracheophyta</taxon>
        <taxon>Spermatophyta</taxon>
        <taxon>Magnoliopsida</taxon>
        <taxon>eudicotyledons</taxon>
        <taxon>Gunneridae</taxon>
        <taxon>Pentapetalae</taxon>
        <taxon>rosids</taxon>
        <taxon>fabids</taxon>
        <taxon>Malpighiales</taxon>
        <taxon>Euphorbiaceae</taxon>
        <taxon>Acalyphoideae</taxon>
        <taxon>Acalypheae</taxon>
        <taxon>Ricinus</taxon>
    </lineage>
</organism>
<protein>
    <submittedName>
        <fullName evidence="2">Uncharacterized protein</fullName>
    </submittedName>
</protein>
<dbReference type="GO" id="GO:1902025">
    <property type="term" value="P:nitrate import"/>
    <property type="evidence" value="ECO:0000318"/>
    <property type="project" value="GO_Central"/>
</dbReference>
<keyword evidence="3" id="KW-1185">Reference proteome</keyword>
<evidence type="ECO:0000256" key="1">
    <source>
        <dbReference type="SAM" id="MobiDB-lite"/>
    </source>
</evidence>
<dbReference type="GO" id="GO:2000280">
    <property type="term" value="P:regulation of root development"/>
    <property type="evidence" value="ECO:0000318"/>
    <property type="project" value="GO_Central"/>
</dbReference>
<dbReference type="GO" id="GO:0005576">
    <property type="term" value="C:extracellular region"/>
    <property type="evidence" value="ECO:0000318"/>
    <property type="project" value="GO_Central"/>
</dbReference>
<sequence>MKCVKCLSAPDSKESITRNPRGDNAMSSSQDGIEPKDGSNNFDAFRPTNPGHSPGVGHSIQH</sequence>
<dbReference type="Proteomes" id="UP000008311">
    <property type="component" value="Unassembled WGS sequence"/>
</dbReference>
<accession>B9S8I8</accession>
<dbReference type="InParanoid" id="B9S8I8"/>
<dbReference type="EMBL" id="EQ973892">
    <property type="protein sequence ID" value="EEF39991.1"/>
    <property type="molecule type" value="Genomic_DNA"/>
</dbReference>
<dbReference type="AlphaFoldDB" id="B9S8I8"/>
<gene>
    <name evidence="2" type="ORF">RCOM_0601240</name>
</gene>
<evidence type="ECO:0000313" key="2">
    <source>
        <dbReference type="EMBL" id="EEF39991.1"/>
    </source>
</evidence>
<dbReference type="GO" id="GO:1901371">
    <property type="term" value="P:regulation of leaf morphogenesis"/>
    <property type="evidence" value="ECO:0000318"/>
    <property type="project" value="GO_Central"/>
</dbReference>
<proteinExistence type="predicted"/>
<feature type="region of interest" description="Disordered" evidence="1">
    <location>
        <begin position="1"/>
        <end position="62"/>
    </location>
</feature>
<evidence type="ECO:0000313" key="3">
    <source>
        <dbReference type="Proteomes" id="UP000008311"/>
    </source>
</evidence>
<reference evidence="3" key="1">
    <citation type="journal article" date="2010" name="Nat. Biotechnol.">
        <title>Draft genome sequence of the oilseed species Ricinus communis.</title>
        <authorList>
            <person name="Chan A.P."/>
            <person name="Crabtree J."/>
            <person name="Zhao Q."/>
            <person name="Lorenzi H."/>
            <person name="Orvis J."/>
            <person name="Puiu D."/>
            <person name="Melake-Berhan A."/>
            <person name="Jones K.M."/>
            <person name="Redman J."/>
            <person name="Chen G."/>
            <person name="Cahoon E.B."/>
            <person name="Gedil M."/>
            <person name="Stanke M."/>
            <person name="Haas B.J."/>
            <person name="Wortman J.R."/>
            <person name="Fraser-Liggett C.M."/>
            <person name="Ravel J."/>
            <person name="Rabinowicz P.D."/>
        </authorList>
    </citation>
    <scope>NUCLEOTIDE SEQUENCE [LARGE SCALE GENOMIC DNA]</scope>
    <source>
        <strain evidence="3">cv. Hale</strain>
    </source>
</reference>